<evidence type="ECO:0000313" key="2">
    <source>
        <dbReference type="Proteomes" id="UP000001578"/>
    </source>
</evidence>
<protein>
    <submittedName>
        <fullName evidence="1">Uncharacterized protein</fullName>
    </submittedName>
</protein>
<reference evidence="1 2" key="1">
    <citation type="journal article" date="2007" name="Proc. Natl. Acad. Sci. U.S.A.">
        <title>Genome and proteome of long-chain alkane degrading Geobacillus thermodenitrificans NG80-2 isolated from a deep-subsurface oil reservoir.</title>
        <authorList>
            <person name="Feng L."/>
            <person name="Wang W."/>
            <person name="Cheng J."/>
            <person name="Ren Y."/>
            <person name="Zhao G."/>
            <person name="Gao C."/>
            <person name="Tang Y."/>
            <person name="Liu X."/>
            <person name="Han W."/>
            <person name="Peng X."/>
            <person name="Liu R."/>
            <person name="Wang L."/>
        </authorList>
    </citation>
    <scope>NUCLEOTIDE SEQUENCE [LARGE SCALE GENOMIC DNA]</scope>
    <source>
        <strain evidence="1 2">NG80-2</strain>
    </source>
</reference>
<accession>A4IT86</accession>
<dbReference type="KEGG" id="gtn:GTNG_3195"/>
<dbReference type="AlphaFoldDB" id="A4IT86"/>
<dbReference type="HOGENOM" id="CLU_3080325_0_0_9"/>
<evidence type="ECO:0000313" key="1">
    <source>
        <dbReference type="EMBL" id="ABO68540.1"/>
    </source>
</evidence>
<dbReference type="EMBL" id="CP000557">
    <property type="protein sequence ID" value="ABO68540.1"/>
    <property type="molecule type" value="Genomic_DNA"/>
</dbReference>
<sequence length="52" mass="6007">MPSSSGTNDVNFRLDIELWVSSFLIKRIADHVLFHRMDDPRLVGTANELNFM</sequence>
<organism evidence="1 2">
    <name type="scientific">Geobacillus thermodenitrificans (strain NG80-2)</name>
    <dbReference type="NCBI Taxonomy" id="420246"/>
    <lineage>
        <taxon>Bacteria</taxon>
        <taxon>Bacillati</taxon>
        <taxon>Bacillota</taxon>
        <taxon>Bacilli</taxon>
        <taxon>Bacillales</taxon>
        <taxon>Anoxybacillaceae</taxon>
        <taxon>Geobacillus</taxon>
    </lineage>
</organism>
<dbReference type="Proteomes" id="UP000001578">
    <property type="component" value="Chromosome"/>
</dbReference>
<proteinExistence type="predicted"/>
<name>A4IT86_GEOTN</name>
<gene>
    <name evidence="1" type="ordered locus">GTNG_3195</name>
</gene>